<dbReference type="SUPFAM" id="SSF52540">
    <property type="entry name" value="P-loop containing nucleoside triphosphate hydrolases"/>
    <property type="match status" value="1"/>
</dbReference>
<evidence type="ECO:0000256" key="1">
    <source>
        <dbReference type="ARBA" id="ARBA00022670"/>
    </source>
</evidence>
<reference evidence="4" key="1">
    <citation type="submission" date="2019-03" db="EMBL/GenBank/DDBJ databases">
        <title>Lake Tanganyika Metagenome-Assembled Genomes (MAGs).</title>
        <authorList>
            <person name="Tran P."/>
        </authorList>
    </citation>
    <scope>NUCLEOTIDE SEQUENCE</scope>
    <source>
        <strain evidence="4">K_DeepCast_65m_m2_066</strain>
    </source>
</reference>
<dbReference type="GO" id="GO:0004176">
    <property type="term" value="F:ATP-dependent peptidase activity"/>
    <property type="evidence" value="ECO:0007669"/>
    <property type="project" value="UniProtKB-UniRule"/>
</dbReference>
<evidence type="ECO:0000259" key="3">
    <source>
        <dbReference type="PROSITE" id="PS51786"/>
    </source>
</evidence>
<comment type="caution">
    <text evidence="4">The sequence shown here is derived from an EMBL/GenBank/DDBJ whole genome shotgun (WGS) entry which is preliminary data.</text>
</comment>
<dbReference type="InterPro" id="IPR014721">
    <property type="entry name" value="Ribsml_uS5_D2-typ_fold_subgr"/>
</dbReference>
<name>A0A938B2B2_UNCTE</name>
<organism evidence="4 5">
    <name type="scientific">Tectimicrobiota bacterium</name>
    <dbReference type="NCBI Taxonomy" id="2528274"/>
    <lineage>
        <taxon>Bacteria</taxon>
        <taxon>Pseudomonadati</taxon>
        <taxon>Nitrospinota/Tectimicrobiota group</taxon>
        <taxon>Candidatus Tectimicrobiota</taxon>
    </lineage>
</organism>
<evidence type="ECO:0000313" key="5">
    <source>
        <dbReference type="Proteomes" id="UP000712673"/>
    </source>
</evidence>
<sequence length="565" mass="62135">ALVRPIIRQAIARVVEACSAPGVQQYVQEVEEALHDDVERFLLPAPAPEREPGPAAWPGSYEEDPFHEYQVNIIVDNTETPGAPVIYETAPTHKNLFGSIEPMLEYGGMWRSDFMGIRAGAFHRAQGGYLVFDALDAVSEPLVWSTLKRTLRYGRLEIHTPDHLSLVPSTTLKPEPVPCAVKVIMLGDAELYEALAHEDAAFKRLFKVKADFDDTIPRQPQTMLRYVGFLSRLCQEEQLRPCDREAVAALLEWAVRLAGRQNKLSARLDAIADVVREADYWAAKAGEAVVTRATVTRALTERVERVNLIEEKLRELLAQGIVLMNTQSLVIGQVNGLVVYELEEDYAFGGPIRITAETSMGDAGVVNIEREVDLGDATYNKGVLILSGYLRHVYAQDKPLVLSASLCVEQSYDGIAGDSASAAEIYALLSSLAQVPIAQGIAVTGSVNQKGQFQPISGINEKIEGFFDVCRLQGLTGTQGVILPPQNVDDLMLRADVVEAVLAGQFHLYPVATIDEGLPILTGMAAGQRCGETWYPGDSVNARVDAHLRRFAEQWYALQHGHTYE</sequence>
<gene>
    <name evidence="4" type="ORF">FJZ47_02405</name>
</gene>
<dbReference type="GO" id="GO:0004252">
    <property type="term" value="F:serine-type endopeptidase activity"/>
    <property type="evidence" value="ECO:0007669"/>
    <property type="project" value="UniProtKB-UniRule"/>
</dbReference>
<dbReference type="InterPro" id="IPR008269">
    <property type="entry name" value="Lon_proteolytic"/>
</dbReference>
<dbReference type="Pfam" id="PF13654">
    <property type="entry name" value="AAA_32"/>
    <property type="match status" value="1"/>
</dbReference>
<dbReference type="Pfam" id="PF05362">
    <property type="entry name" value="Lon_C"/>
    <property type="match status" value="1"/>
</dbReference>
<comment type="similarity">
    <text evidence="2">Belongs to the peptidase S16 family.</text>
</comment>
<keyword evidence="2" id="KW-0378">Hydrolase</keyword>
<dbReference type="Gene3D" id="3.30.230.10">
    <property type="match status" value="1"/>
</dbReference>
<dbReference type="PROSITE" id="PS51786">
    <property type="entry name" value="LON_PROTEOLYTIC"/>
    <property type="match status" value="1"/>
</dbReference>
<dbReference type="EC" id="3.4.21.53" evidence="2"/>
<dbReference type="SUPFAM" id="SSF54211">
    <property type="entry name" value="Ribosomal protein S5 domain 2-like"/>
    <property type="match status" value="1"/>
</dbReference>
<feature type="non-terminal residue" evidence="4">
    <location>
        <position position="1"/>
    </location>
</feature>
<dbReference type="Proteomes" id="UP000712673">
    <property type="component" value="Unassembled WGS sequence"/>
</dbReference>
<dbReference type="GO" id="GO:0005524">
    <property type="term" value="F:ATP binding"/>
    <property type="evidence" value="ECO:0007669"/>
    <property type="project" value="InterPro"/>
</dbReference>
<accession>A0A938B2B2</accession>
<dbReference type="InterPro" id="IPR027065">
    <property type="entry name" value="Lon_Prtase"/>
</dbReference>
<comment type="catalytic activity">
    <reaction evidence="2">
        <text>Hydrolysis of proteins in presence of ATP.</text>
        <dbReference type="EC" id="3.4.21.53"/>
    </reaction>
</comment>
<dbReference type="Pfam" id="PF20436">
    <property type="entry name" value="LonB_AAA-LID"/>
    <property type="match status" value="1"/>
</dbReference>
<dbReference type="Gene3D" id="3.40.50.300">
    <property type="entry name" value="P-loop containing nucleotide triphosphate hydrolases"/>
    <property type="match status" value="1"/>
</dbReference>
<dbReference type="GO" id="GO:0030163">
    <property type="term" value="P:protein catabolic process"/>
    <property type="evidence" value="ECO:0007669"/>
    <property type="project" value="InterPro"/>
</dbReference>
<feature type="active site" evidence="2">
    <location>
        <position position="419"/>
    </location>
</feature>
<proteinExistence type="inferred from homology"/>
<dbReference type="GO" id="GO:0006508">
    <property type="term" value="P:proteolysis"/>
    <property type="evidence" value="ECO:0007669"/>
    <property type="project" value="UniProtKB-KW"/>
</dbReference>
<evidence type="ECO:0000256" key="2">
    <source>
        <dbReference type="PROSITE-ProRule" id="PRU01122"/>
    </source>
</evidence>
<dbReference type="AlphaFoldDB" id="A0A938B2B2"/>
<dbReference type="InterPro" id="IPR041699">
    <property type="entry name" value="AAA_32"/>
</dbReference>
<dbReference type="InterPro" id="IPR020568">
    <property type="entry name" value="Ribosomal_Su5_D2-typ_SF"/>
</dbReference>
<dbReference type="InterPro" id="IPR046843">
    <property type="entry name" value="LonB_AAA-LID"/>
</dbReference>
<keyword evidence="2" id="KW-0720">Serine protease</keyword>
<evidence type="ECO:0000313" key="4">
    <source>
        <dbReference type="EMBL" id="MBM3222645.1"/>
    </source>
</evidence>
<feature type="active site" evidence="2">
    <location>
        <position position="462"/>
    </location>
</feature>
<dbReference type="PANTHER" id="PTHR10046">
    <property type="entry name" value="ATP DEPENDENT LON PROTEASE FAMILY MEMBER"/>
    <property type="match status" value="1"/>
</dbReference>
<protein>
    <recommendedName>
        <fullName evidence="2">endopeptidase La</fullName>
        <ecNumber evidence="2">3.4.21.53</ecNumber>
    </recommendedName>
</protein>
<dbReference type="EMBL" id="VGLS01000039">
    <property type="protein sequence ID" value="MBM3222645.1"/>
    <property type="molecule type" value="Genomic_DNA"/>
</dbReference>
<keyword evidence="1 2" id="KW-0645">Protease</keyword>
<dbReference type="InterPro" id="IPR027417">
    <property type="entry name" value="P-loop_NTPase"/>
</dbReference>
<dbReference type="Gene3D" id="1.10.8.60">
    <property type="match status" value="1"/>
</dbReference>
<feature type="domain" description="Lon proteolytic" evidence="3">
    <location>
        <begin position="328"/>
        <end position="524"/>
    </location>
</feature>